<dbReference type="Pfam" id="PF02602">
    <property type="entry name" value="HEM4"/>
    <property type="match status" value="1"/>
</dbReference>
<protein>
    <submittedName>
        <fullName evidence="2">Uroporphyrinogen III methyltransferase</fullName>
    </submittedName>
</protein>
<dbReference type="GO" id="GO:0008168">
    <property type="term" value="F:methyltransferase activity"/>
    <property type="evidence" value="ECO:0007669"/>
    <property type="project" value="UniProtKB-KW"/>
</dbReference>
<dbReference type="RefSeq" id="WP_220750282.1">
    <property type="nucleotide sequence ID" value="NZ_BPFH01000007.1"/>
</dbReference>
<evidence type="ECO:0000313" key="3">
    <source>
        <dbReference type="Proteomes" id="UP000786693"/>
    </source>
</evidence>
<gene>
    <name evidence="2" type="ORF">JANAI62_34150</name>
</gene>
<keyword evidence="2" id="KW-0808">Transferase</keyword>
<evidence type="ECO:0000259" key="1">
    <source>
        <dbReference type="Pfam" id="PF02602"/>
    </source>
</evidence>
<dbReference type="EMBL" id="BPFH01000007">
    <property type="protein sequence ID" value="GIT96792.1"/>
    <property type="molecule type" value="Genomic_DNA"/>
</dbReference>
<keyword evidence="2" id="KW-0489">Methyltransferase</keyword>
<dbReference type="CDD" id="cd06578">
    <property type="entry name" value="HemD"/>
    <property type="match status" value="1"/>
</dbReference>
<proteinExistence type="predicted"/>
<dbReference type="GO" id="GO:0032259">
    <property type="term" value="P:methylation"/>
    <property type="evidence" value="ECO:0007669"/>
    <property type="project" value="UniProtKB-KW"/>
</dbReference>
<evidence type="ECO:0000313" key="2">
    <source>
        <dbReference type="EMBL" id="GIT96792.1"/>
    </source>
</evidence>
<sequence>MLPEGAPPVLLTRPAAASERLAQWLRGKGAQVIVSPLLAIRYASHLPEVPGALVFTSTHGVAAYRALGGAGGLPTWCVGPRTAASARQAGLAVQGVAPTAAALAKDIPDGAPALLHLRGAVQRGDFAADLRARGLIADSAVLYHQDPLPLSPAAKAALSAPIVVPLYSPRTATLFAQACPPEAWPHVQAIGLSQAVVDPLPISAPIARRPDGSAMRDAIMVVLGGSAVEGQPRSL</sequence>
<dbReference type="InterPro" id="IPR003754">
    <property type="entry name" value="4pyrrol_synth_uPrphyn_synth"/>
</dbReference>
<name>A0ABQ4NRT0_9RHOB</name>
<dbReference type="SUPFAM" id="SSF69618">
    <property type="entry name" value="HemD-like"/>
    <property type="match status" value="1"/>
</dbReference>
<dbReference type="Proteomes" id="UP000786693">
    <property type="component" value="Unassembled WGS sequence"/>
</dbReference>
<accession>A0ABQ4NRT0</accession>
<dbReference type="Gene3D" id="3.40.50.10090">
    <property type="match status" value="2"/>
</dbReference>
<organism evidence="2 3">
    <name type="scientific">Jannaschia pagri</name>
    <dbReference type="NCBI Taxonomy" id="2829797"/>
    <lineage>
        <taxon>Bacteria</taxon>
        <taxon>Pseudomonadati</taxon>
        <taxon>Pseudomonadota</taxon>
        <taxon>Alphaproteobacteria</taxon>
        <taxon>Rhodobacterales</taxon>
        <taxon>Roseobacteraceae</taxon>
        <taxon>Jannaschia</taxon>
    </lineage>
</organism>
<keyword evidence="3" id="KW-1185">Reference proteome</keyword>
<comment type="caution">
    <text evidence="2">The sequence shown here is derived from an EMBL/GenBank/DDBJ whole genome shotgun (WGS) entry which is preliminary data.</text>
</comment>
<dbReference type="InterPro" id="IPR036108">
    <property type="entry name" value="4pyrrol_syn_uPrphyn_synt_sf"/>
</dbReference>
<reference evidence="2 3" key="1">
    <citation type="submission" date="2021-05" db="EMBL/GenBank/DDBJ databases">
        <title>Bacteria Genome sequencing.</title>
        <authorList>
            <person name="Takabe Y."/>
            <person name="Nakajima Y."/>
            <person name="Suzuki S."/>
            <person name="Shiozaki T."/>
        </authorList>
    </citation>
    <scope>NUCLEOTIDE SEQUENCE [LARGE SCALE GENOMIC DNA]</scope>
    <source>
        <strain evidence="2 3">AI_62</strain>
    </source>
</reference>
<feature type="domain" description="Tetrapyrrole biosynthesis uroporphyrinogen III synthase" evidence="1">
    <location>
        <begin position="20"/>
        <end position="182"/>
    </location>
</feature>